<gene>
    <name evidence="1" type="ORF">J2S08_003615</name>
</gene>
<dbReference type="EMBL" id="JAUSTT010000026">
    <property type="protein sequence ID" value="MDQ0177734.1"/>
    <property type="molecule type" value="Genomic_DNA"/>
</dbReference>
<reference evidence="1 2" key="1">
    <citation type="submission" date="2023-07" db="EMBL/GenBank/DDBJ databases">
        <title>Genomic Encyclopedia of Type Strains, Phase IV (KMG-IV): sequencing the most valuable type-strain genomes for metagenomic binning, comparative biology and taxonomic classification.</title>
        <authorList>
            <person name="Goeker M."/>
        </authorList>
    </citation>
    <scope>NUCLEOTIDE SEQUENCE [LARGE SCALE GENOMIC DNA]</scope>
    <source>
        <strain evidence="1 2">DSM 23837</strain>
    </source>
</reference>
<keyword evidence="2" id="KW-1185">Reference proteome</keyword>
<name>A0ABT9WWY0_9BACI</name>
<dbReference type="Proteomes" id="UP001223586">
    <property type="component" value="Unassembled WGS sequence"/>
</dbReference>
<accession>A0ABT9WWY0</accession>
<dbReference type="RefSeq" id="WP_307231989.1">
    <property type="nucleotide sequence ID" value="NZ_JAUSTT010000026.1"/>
</dbReference>
<proteinExistence type="predicted"/>
<sequence>MLFNRSIKSPVKQELMYLAEYVDGKYQTEFDLTTQKPQSFYTVEKEKLIRFGLVGMDVPMYIETFGGYFHLAGRNIQVKYKEKDKEYYLIGHPRFYTNVHYYKTGVAVLPDSPRALEFVAWEKIDEVKSFHFGYEESILLDDIRFKFYAECTIPFQSPVKMKFRIKTDREMEGNLIIIRNGQEIEKIPAPLDQDYGGEIEWVVI</sequence>
<protein>
    <submittedName>
        <fullName evidence="1">Uncharacterized protein</fullName>
    </submittedName>
</protein>
<evidence type="ECO:0000313" key="1">
    <source>
        <dbReference type="EMBL" id="MDQ0177734.1"/>
    </source>
</evidence>
<evidence type="ECO:0000313" key="2">
    <source>
        <dbReference type="Proteomes" id="UP001223586"/>
    </source>
</evidence>
<comment type="caution">
    <text evidence="1">The sequence shown here is derived from an EMBL/GenBank/DDBJ whole genome shotgun (WGS) entry which is preliminary data.</text>
</comment>
<organism evidence="1 2">
    <name type="scientific">Bacillus chungangensis</name>
    <dbReference type="NCBI Taxonomy" id="587633"/>
    <lineage>
        <taxon>Bacteria</taxon>
        <taxon>Bacillati</taxon>
        <taxon>Bacillota</taxon>
        <taxon>Bacilli</taxon>
        <taxon>Bacillales</taxon>
        <taxon>Bacillaceae</taxon>
        <taxon>Bacillus</taxon>
    </lineage>
</organism>